<evidence type="ECO:0000313" key="2">
    <source>
        <dbReference type="EMBL" id="VDL76572.1"/>
    </source>
</evidence>
<dbReference type="EMBL" id="UYSL01020908">
    <property type="protein sequence ID" value="VDL76572.1"/>
    <property type="molecule type" value="Genomic_DNA"/>
</dbReference>
<organism evidence="4">
    <name type="scientific">Nippostrongylus brasiliensis</name>
    <name type="common">Rat hookworm</name>
    <dbReference type="NCBI Taxonomy" id="27835"/>
    <lineage>
        <taxon>Eukaryota</taxon>
        <taxon>Metazoa</taxon>
        <taxon>Ecdysozoa</taxon>
        <taxon>Nematoda</taxon>
        <taxon>Chromadorea</taxon>
        <taxon>Rhabditida</taxon>
        <taxon>Rhabditina</taxon>
        <taxon>Rhabditomorpha</taxon>
        <taxon>Strongyloidea</taxon>
        <taxon>Heligmosomidae</taxon>
        <taxon>Nippostrongylus</taxon>
    </lineage>
</organism>
<feature type="compositionally biased region" description="Polar residues" evidence="1">
    <location>
        <begin position="22"/>
        <end position="43"/>
    </location>
</feature>
<evidence type="ECO:0000256" key="1">
    <source>
        <dbReference type="SAM" id="MobiDB-lite"/>
    </source>
</evidence>
<proteinExistence type="predicted"/>
<feature type="region of interest" description="Disordered" evidence="1">
    <location>
        <begin position="1"/>
        <end position="80"/>
    </location>
</feature>
<evidence type="ECO:0000313" key="4">
    <source>
        <dbReference type="WBParaSite" id="NBR_0001298201-mRNA-1"/>
    </source>
</evidence>
<feature type="compositionally biased region" description="Polar residues" evidence="1">
    <location>
        <begin position="63"/>
        <end position="74"/>
    </location>
</feature>
<evidence type="ECO:0000313" key="3">
    <source>
        <dbReference type="Proteomes" id="UP000271162"/>
    </source>
</evidence>
<name>A0A0N4Y9J7_NIPBR</name>
<sequence>MSQRHLSKEEANVPGRDKRQQQESSPQALKELSQNVSVSQEQLSRWEGSTMAGSEPFLKKKTPINQGWSPLGSNESDESDVEIVHMLRRERHREKKDLDSGNDNMSAYLKYIALPEVRAFS</sequence>
<reference evidence="4" key="1">
    <citation type="submission" date="2017-02" db="UniProtKB">
        <authorList>
            <consortium name="WormBaseParasite"/>
        </authorList>
    </citation>
    <scope>IDENTIFICATION</scope>
</reference>
<protein>
    <submittedName>
        <fullName evidence="4">Small integral membrane protein 17</fullName>
    </submittedName>
</protein>
<reference evidence="2 3" key="2">
    <citation type="submission" date="2018-11" db="EMBL/GenBank/DDBJ databases">
        <authorList>
            <consortium name="Pathogen Informatics"/>
        </authorList>
    </citation>
    <scope>NUCLEOTIDE SEQUENCE [LARGE SCALE GENOMIC DNA]</scope>
</reference>
<dbReference type="Proteomes" id="UP000271162">
    <property type="component" value="Unassembled WGS sequence"/>
</dbReference>
<dbReference type="AlphaFoldDB" id="A0A0N4Y9J7"/>
<dbReference type="WBParaSite" id="NBR_0001298201-mRNA-1">
    <property type="protein sequence ID" value="NBR_0001298201-mRNA-1"/>
    <property type="gene ID" value="NBR_0001298201"/>
</dbReference>
<keyword evidence="3" id="KW-1185">Reference proteome</keyword>
<feature type="compositionally biased region" description="Basic and acidic residues" evidence="1">
    <location>
        <begin position="1"/>
        <end position="21"/>
    </location>
</feature>
<accession>A0A0N4Y9J7</accession>
<gene>
    <name evidence="2" type="ORF">NBR_LOCUS12983</name>
</gene>